<dbReference type="PROSITE" id="PS51186">
    <property type="entry name" value="GNAT"/>
    <property type="match status" value="1"/>
</dbReference>
<proteinExistence type="predicted"/>
<organism evidence="2 3">
    <name type="scientific">Paenibacillus wenxiniae</name>
    <dbReference type="NCBI Taxonomy" id="1636843"/>
    <lineage>
        <taxon>Bacteria</taxon>
        <taxon>Bacillati</taxon>
        <taxon>Bacillota</taxon>
        <taxon>Bacilli</taxon>
        <taxon>Bacillales</taxon>
        <taxon>Paenibacillaceae</taxon>
        <taxon>Paenibacillus</taxon>
    </lineage>
</organism>
<dbReference type="GO" id="GO:0016746">
    <property type="term" value="F:acyltransferase activity"/>
    <property type="evidence" value="ECO:0007669"/>
    <property type="project" value="UniProtKB-KW"/>
</dbReference>
<name>A0ABW4RN53_9BACL</name>
<sequence length="176" mass="20146">MAQSRSIMKLELNHTRFAEDVIDHDRIVTGAINWDDLSHVSHLFYESYHNTVDDEGETPAEWEQELQQVKDGKYGPVLYDLSFNLYAAEQLIGSIVCSKFKGIHLILYIIISPVYRGRRLSKVLLRETIRSARQSQLDSLYLVVTDSNVAATRTYDAIGFEKVGTDWGEVFKESVE</sequence>
<dbReference type="EC" id="2.3.1.-" evidence="2"/>
<protein>
    <submittedName>
        <fullName evidence="2">GNAT family N-acetyltransferase</fullName>
        <ecNumber evidence="2">2.3.1.-</ecNumber>
    </submittedName>
</protein>
<keyword evidence="2" id="KW-0012">Acyltransferase</keyword>
<dbReference type="SUPFAM" id="SSF55729">
    <property type="entry name" value="Acyl-CoA N-acyltransferases (Nat)"/>
    <property type="match status" value="1"/>
</dbReference>
<dbReference type="Proteomes" id="UP001597233">
    <property type="component" value="Unassembled WGS sequence"/>
</dbReference>
<accession>A0ABW4RN53</accession>
<evidence type="ECO:0000313" key="3">
    <source>
        <dbReference type="Proteomes" id="UP001597233"/>
    </source>
</evidence>
<dbReference type="CDD" id="cd04301">
    <property type="entry name" value="NAT_SF"/>
    <property type="match status" value="1"/>
</dbReference>
<dbReference type="InterPro" id="IPR000182">
    <property type="entry name" value="GNAT_dom"/>
</dbReference>
<reference evidence="3" key="1">
    <citation type="journal article" date="2019" name="Int. J. Syst. Evol. Microbiol.">
        <title>The Global Catalogue of Microorganisms (GCM) 10K type strain sequencing project: providing services to taxonomists for standard genome sequencing and annotation.</title>
        <authorList>
            <consortium name="The Broad Institute Genomics Platform"/>
            <consortium name="The Broad Institute Genome Sequencing Center for Infectious Disease"/>
            <person name="Wu L."/>
            <person name="Ma J."/>
        </authorList>
    </citation>
    <scope>NUCLEOTIDE SEQUENCE [LARGE SCALE GENOMIC DNA]</scope>
    <source>
        <strain evidence="3">CCUG 54950</strain>
    </source>
</reference>
<keyword evidence="3" id="KW-1185">Reference proteome</keyword>
<comment type="caution">
    <text evidence="2">The sequence shown here is derived from an EMBL/GenBank/DDBJ whole genome shotgun (WGS) entry which is preliminary data.</text>
</comment>
<dbReference type="InterPro" id="IPR016181">
    <property type="entry name" value="Acyl_CoA_acyltransferase"/>
</dbReference>
<dbReference type="Pfam" id="PF00583">
    <property type="entry name" value="Acetyltransf_1"/>
    <property type="match status" value="1"/>
</dbReference>
<dbReference type="EMBL" id="JBHUEH010000032">
    <property type="protein sequence ID" value="MFD1887627.1"/>
    <property type="molecule type" value="Genomic_DNA"/>
</dbReference>
<keyword evidence="2" id="KW-0808">Transferase</keyword>
<evidence type="ECO:0000313" key="2">
    <source>
        <dbReference type="EMBL" id="MFD1887627.1"/>
    </source>
</evidence>
<gene>
    <name evidence="2" type="ORF">ACFSC9_19300</name>
</gene>
<dbReference type="RefSeq" id="WP_347324073.1">
    <property type="nucleotide sequence ID" value="NZ_JBCGUH010000002.1"/>
</dbReference>
<feature type="domain" description="N-acetyltransferase" evidence="1">
    <location>
        <begin position="27"/>
        <end position="176"/>
    </location>
</feature>
<evidence type="ECO:0000259" key="1">
    <source>
        <dbReference type="PROSITE" id="PS51186"/>
    </source>
</evidence>
<dbReference type="Gene3D" id="3.40.630.30">
    <property type="match status" value="1"/>
</dbReference>